<protein>
    <submittedName>
        <fullName evidence="2">Outer membrane protein assembly factor BamB</fullName>
    </submittedName>
</protein>
<dbReference type="Pfam" id="PF13360">
    <property type="entry name" value="PQQ_2"/>
    <property type="match status" value="1"/>
</dbReference>
<feature type="domain" description="Pyrrolo-quinoline quinone repeat" evidence="1">
    <location>
        <begin position="125"/>
        <end position="259"/>
    </location>
</feature>
<dbReference type="PANTHER" id="PTHR34512:SF30">
    <property type="entry name" value="OUTER MEMBRANE PROTEIN ASSEMBLY FACTOR BAMB"/>
    <property type="match status" value="1"/>
</dbReference>
<dbReference type="InterPro" id="IPR015943">
    <property type="entry name" value="WD40/YVTN_repeat-like_dom_sf"/>
</dbReference>
<organism evidence="2 3">
    <name type="scientific">Calidithermus terrae</name>
    <dbReference type="NCBI Taxonomy" id="1408545"/>
    <lineage>
        <taxon>Bacteria</taxon>
        <taxon>Thermotogati</taxon>
        <taxon>Deinococcota</taxon>
        <taxon>Deinococci</taxon>
        <taxon>Thermales</taxon>
        <taxon>Thermaceae</taxon>
        <taxon>Calidithermus</taxon>
    </lineage>
</organism>
<gene>
    <name evidence="2" type="primary">bamB</name>
    <name evidence="2" type="ORF">Mterra_00574</name>
</gene>
<dbReference type="Proteomes" id="UP000265715">
    <property type="component" value="Unassembled WGS sequence"/>
</dbReference>
<dbReference type="SMART" id="SM00564">
    <property type="entry name" value="PQQ"/>
    <property type="match status" value="4"/>
</dbReference>
<dbReference type="EMBL" id="QXDL01000013">
    <property type="protein sequence ID" value="RIH90265.1"/>
    <property type="molecule type" value="Genomic_DNA"/>
</dbReference>
<dbReference type="Gene3D" id="2.40.128.630">
    <property type="match status" value="1"/>
</dbReference>
<sequence length="270" mass="29444">MDSIENYPIVSGDKLFVVSEKVLVSYDISDAVDPKELWRVQLISGATIMRVDPDGDVYVGFSDRGSKEWRENASLYKYSGEDGSLIWKAFTKYSDLNRPGDVKSWYEGTESIGFDGDRVIVSAGATLQAFDRRTGQRLWVSPEVQCGGVVEGGFGGPLEFGGGKAYVLRNSNVCFHAFNLSDGSIAWTVDAGQVAPWAKVTFGAANQKALYHNGVVYASNEHLWAVDAATGKVLAVSRTRAYQATSTAPILYNGEVIVNGNPIYAYKPLR</sequence>
<accession>A0A399F3A3</accession>
<dbReference type="SUPFAM" id="SSF50998">
    <property type="entry name" value="Quinoprotein alcohol dehydrogenase-like"/>
    <property type="match status" value="1"/>
</dbReference>
<dbReference type="AlphaFoldDB" id="A0A399F3A3"/>
<dbReference type="InterPro" id="IPR011047">
    <property type="entry name" value="Quinoprotein_ADH-like_sf"/>
</dbReference>
<keyword evidence="3" id="KW-1185">Reference proteome</keyword>
<dbReference type="PANTHER" id="PTHR34512">
    <property type="entry name" value="CELL SURFACE PROTEIN"/>
    <property type="match status" value="1"/>
</dbReference>
<comment type="caution">
    <text evidence="2">The sequence shown here is derived from an EMBL/GenBank/DDBJ whole genome shotgun (WGS) entry which is preliminary data.</text>
</comment>
<name>A0A399F3A3_9DEIN</name>
<evidence type="ECO:0000313" key="2">
    <source>
        <dbReference type="EMBL" id="RIH90265.1"/>
    </source>
</evidence>
<dbReference type="InterPro" id="IPR018391">
    <property type="entry name" value="PQQ_b-propeller_rpt"/>
</dbReference>
<reference evidence="2 3" key="1">
    <citation type="submission" date="2018-08" db="EMBL/GenBank/DDBJ databases">
        <title>Meiothermus terrae DSM 26712 genome sequencing project.</title>
        <authorList>
            <person name="Da Costa M.S."/>
            <person name="Albuquerque L."/>
            <person name="Raposo P."/>
            <person name="Froufe H.J.C."/>
            <person name="Barroso C.S."/>
            <person name="Egas C."/>
        </authorList>
    </citation>
    <scope>NUCLEOTIDE SEQUENCE [LARGE SCALE GENOMIC DNA]</scope>
    <source>
        <strain evidence="2 3">DSM 26712</strain>
    </source>
</reference>
<evidence type="ECO:0000313" key="3">
    <source>
        <dbReference type="Proteomes" id="UP000265715"/>
    </source>
</evidence>
<dbReference type="Gene3D" id="2.130.10.10">
    <property type="entry name" value="YVTN repeat-like/Quinoprotein amine dehydrogenase"/>
    <property type="match status" value="1"/>
</dbReference>
<dbReference type="InterPro" id="IPR002372">
    <property type="entry name" value="PQQ_rpt_dom"/>
</dbReference>
<proteinExistence type="predicted"/>
<evidence type="ECO:0000259" key="1">
    <source>
        <dbReference type="Pfam" id="PF13360"/>
    </source>
</evidence>